<evidence type="ECO:0000313" key="4">
    <source>
        <dbReference type="Proteomes" id="UP001634394"/>
    </source>
</evidence>
<dbReference type="AlphaFoldDB" id="A0ABD3WGS6"/>
<gene>
    <name evidence="3" type="ORF">ACJMK2_035963</name>
</gene>
<dbReference type="InterPro" id="IPR001611">
    <property type="entry name" value="Leu-rich_rpt"/>
</dbReference>
<dbReference type="Gene3D" id="3.80.10.10">
    <property type="entry name" value="Ribonuclease Inhibitor"/>
    <property type="match status" value="1"/>
</dbReference>
<accession>A0ABD3WGS6</accession>
<keyword evidence="4" id="KW-1185">Reference proteome</keyword>
<dbReference type="SMART" id="SM00365">
    <property type="entry name" value="LRR_SD22"/>
    <property type="match status" value="3"/>
</dbReference>
<evidence type="ECO:0008006" key="5">
    <source>
        <dbReference type="Google" id="ProtNLM"/>
    </source>
</evidence>
<dbReference type="EMBL" id="JBJQND010000006">
    <property type="protein sequence ID" value="KAL3872761.1"/>
    <property type="molecule type" value="Genomic_DNA"/>
</dbReference>
<dbReference type="Proteomes" id="UP001634394">
    <property type="component" value="Unassembled WGS sequence"/>
</dbReference>
<dbReference type="PANTHER" id="PTHR48051:SF62">
    <property type="entry name" value="LEUCINE-RICH REPEAT-CONTAINING PROTEIN 57"/>
    <property type="match status" value="1"/>
</dbReference>
<name>A0ABD3WGS6_SINWO</name>
<dbReference type="InterPro" id="IPR003591">
    <property type="entry name" value="Leu-rich_rpt_typical-subtyp"/>
</dbReference>
<dbReference type="InterPro" id="IPR032675">
    <property type="entry name" value="LRR_dom_sf"/>
</dbReference>
<dbReference type="PROSITE" id="PS51450">
    <property type="entry name" value="LRR"/>
    <property type="match status" value="3"/>
</dbReference>
<keyword evidence="2" id="KW-0677">Repeat</keyword>
<keyword evidence="1" id="KW-0433">Leucine-rich repeat</keyword>
<reference evidence="3 4" key="1">
    <citation type="submission" date="2024-11" db="EMBL/GenBank/DDBJ databases">
        <title>Chromosome-level genome assembly of the freshwater bivalve Anodonta woodiana.</title>
        <authorList>
            <person name="Chen X."/>
        </authorList>
    </citation>
    <scope>NUCLEOTIDE SEQUENCE [LARGE SCALE GENOMIC DNA]</scope>
    <source>
        <strain evidence="3">MN2024</strain>
        <tissue evidence="3">Gills</tissue>
    </source>
</reference>
<organism evidence="3 4">
    <name type="scientific">Sinanodonta woodiana</name>
    <name type="common">Chinese pond mussel</name>
    <name type="synonym">Anodonta woodiana</name>
    <dbReference type="NCBI Taxonomy" id="1069815"/>
    <lineage>
        <taxon>Eukaryota</taxon>
        <taxon>Metazoa</taxon>
        <taxon>Spiralia</taxon>
        <taxon>Lophotrochozoa</taxon>
        <taxon>Mollusca</taxon>
        <taxon>Bivalvia</taxon>
        <taxon>Autobranchia</taxon>
        <taxon>Heteroconchia</taxon>
        <taxon>Palaeoheterodonta</taxon>
        <taxon>Unionida</taxon>
        <taxon>Unionoidea</taxon>
        <taxon>Unionidae</taxon>
        <taxon>Unioninae</taxon>
        <taxon>Sinanodonta</taxon>
    </lineage>
</organism>
<evidence type="ECO:0000256" key="1">
    <source>
        <dbReference type="ARBA" id="ARBA00022614"/>
    </source>
</evidence>
<protein>
    <recommendedName>
        <fullName evidence="5">Leucine-rich repeat-containing protein 57</fullName>
    </recommendedName>
</protein>
<proteinExistence type="predicted"/>
<evidence type="ECO:0000256" key="2">
    <source>
        <dbReference type="ARBA" id="ARBA00022737"/>
    </source>
</evidence>
<dbReference type="SUPFAM" id="SSF52058">
    <property type="entry name" value="L domain-like"/>
    <property type="match status" value="1"/>
</dbReference>
<dbReference type="SMART" id="SM00369">
    <property type="entry name" value="LRR_TYP"/>
    <property type="match status" value="5"/>
</dbReference>
<sequence length="237" mass="26894">MGNTAVKQHMETAEKTGVLQLSKSGLKEFPDDIQKLNKNLRTLDFSDNKIRSIPPSIGGFNNLKSMNLASNRLESLPAEISLLKKLETLSLENNCLSRLPDSFQNLVNLIQLNLSHNQFVNFPAPLCQLKKLDAVDLSRNRITQLPENISTCQSIEINLNQNQISRLPESIADCPRLKVLRLEENCLEISAFTPKVMRESQISLFAVEGNVFDMKTWNNIEGYEQSLRSQRRSFNFS</sequence>
<dbReference type="InterPro" id="IPR050216">
    <property type="entry name" value="LRR_domain-containing"/>
</dbReference>
<dbReference type="PANTHER" id="PTHR48051">
    <property type="match status" value="1"/>
</dbReference>
<dbReference type="Pfam" id="PF00560">
    <property type="entry name" value="LRR_1"/>
    <property type="match status" value="1"/>
</dbReference>
<dbReference type="SMART" id="SM00364">
    <property type="entry name" value="LRR_BAC"/>
    <property type="match status" value="4"/>
</dbReference>
<comment type="caution">
    <text evidence="3">The sequence shown here is derived from an EMBL/GenBank/DDBJ whole genome shotgun (WGS) entry which is preliminary data.</text>
</comment>
<dbReference type="Pfam" id="PF13855">
    <property type="entry name" value="LRR_8"/>
    <property type="match status" value="1"/>
</dbReference>
<evidence type="ECO:0000313" key="3">
    <source>
        <dbReference type="EMBL" id="KAL3872761.1"/>
    </source>
</evidence>
<dbReference type="FunFam" id="3.80.10.10:FF:000230">
    <property type="entry name" value="Leucine-rich repeat-containing protein 57"/>
    <property type="match status" value="1"/>
</dbReference>